<keyword evidence="8" id="KW-1185">Reference proteome</keyword>
<accession>A0A699YNG8</accession>
<evidence type="ECO:0000313" key="7">
    <source>
        <dbReference type="EMBL" id="GFH11663.1"/>
    </source>
</evidence>
<keyword evidence="4 6" id="KW-1133">Transmembrane helix</keyword>
<gene>
    <name evidence="7" type="ORF">HaLaN_07198</name>
</gene>
<protein>
    <submittedName>
        <fullName evidence="7">Uncharacterized protein</fullName>
    </submittedName>
</protein>
<dbReference type="GO" id="GO:0016020">
    <property type="term" value="C:membrane"/>
    <property type="evidence" value="ECO:0007669"/>
    <property type="project" value="UniProtKB-SubCell"/>
</dbReference>
<organism evidence="7 8">
    <name type="scientific">Haematococcus lacustris</name>
    <name type="common">Green alga</name>
    <name type="synonym">Haematococcus pluvialis</name>
    <dbReference type="NCBI Taxonomy" id="44745"/>
    <lineage>
        <taxon>Eukaryota</taxon>
        <taxon>Viridiplantae</taxon>
        <taxon>Chlorophyta</taxon>
        <taxon>core chlorophytes</taxon>
        <taxon>Chlorophyceae</taxon>
        <taxon>CS clade</taxon>
        <taxon>Chlamydomonadales</taxon>
        <taxon>Haematococcaceae</taxon>
        <taxon>Haematococcus</taxon>
    </lineage>
</organism>
<dbReference type="AlphaFoldDB" id="A0A699YNG8"/>
<dbReference type="PANTHER" id="PTHR10057:SF0">
    <property type="entry name" value="TRANSLOCATOR PROTEIN"/>
    <property type="match status" value="1"/>
</dbReference>
<sequence>MKRDDALALALAVGGPLLGGQVAALVSFKYKRLKKPRWTPPNWLFGGGADRKLPLGLYGAQLALNLAWQPIMFK</sequence>
<reference evidence="7 8" key="1">
    <citation type="submission" date="2020-02" db="EMBL/GenBank/DDBJ databases">
        <title>Draft genome sequence of Haematococcus lacustris strain NIES-144.</title>
        <authorList>
            <person name="Morimoto D."/>
            <person name="Nakagawa S."/>
            <person name="Yoshida T."/>
            <person name="Sawayama S."/>
        </authorList>
    </citation>
    <scope>NUCLEOTIDE SEQUENCE [LARGE SCALE GENOMIC DNA]</scope>
    <source>
        <strain evidence="7 8">NIES-144</strain>
    </source>
</reference>
<dbReference type="Pfam" id="PF03073">
    <property type="entry name" value="TspO_MBR"/>
    <property type="match status" value="1"/>
</dbReference>
<evidence type="ECO:0000256" key="3">
    <source>
        <dbReference type="ARBA" id="ARBA00022692"/>
    </source>
</evidence>
<evidence type="ECO:0000256" key="6">
    <source>
        <dbReference type="SAM" id="Phobius"/>
    </source>
</evidence>
<comment type="similarity">
    <text evidence="2">Belongs to the TspO/BZRP family.</text>
</comment>
<dbReference type="Gene3D" id="1.20.1260.100">
    <property type="entry name" value="TspO/MBR protein"/>
    <property type="match status" value="1"/>
</dbReference>
<dbReference type="Proteomes" id="UP000485058">
    <property type="component" value="Unassembled WGS sequence"/>
</dbReference>
<evidence type="ECO:0000256" key="1">
    <source>
        <dbReference type="ARBA" id="ARBA00004141"/>
    </source>
</evidence>
<comment type="caution">
    <text evidence="7">The sequence shown here is derived from an EMBL/GenBank/DDBJ whole genome shotgun (WGS) entry which is preliminary data.</text>
</comment>
<dbReference type="InterPro" id="IPR038330">
    <property type="entry name" value="TspO/MBR-related_sf"/>
</dbReference>
<evidence type="ECO:0000313" key="8">
    <source>
        <dbReference type="Proteomes" id="UP000485058"/>
    </source>
</evidence>
<feature type="transmembrane region" description="Helical" evidence="6">
    <location>
        <begin position="6"/>
        <end position="28"/>
    </location>
</feature>
<feature type="non-terminal residue" evidence="7">
    <location>
        <position position="1"/>
    </location>
</feature>
<dbReference type="CDD" id="cd15904">
    <property type="entry name" value="TSPO_MBR"/>
    <property type="match status" value="1"/>
</dbReference>
<dbReference type="InterPro" id="IPR004307">
    <property type="entry name" value="TspO_MBR"/>
</dbReference>
<keyword evidence="3 6" id="KW-0812">Transmembrane</keyword>
<dbReference type="GO" id="GO:0033013">
    <property type="term" value="P:tetrapyrrole metabolic process"/>
    <property type="evidence" value="ECO:0007669"/>
    <property type="project" value="UniProtKB-ARBA"/>
</dbReference>
<proteinExistence type="inferred from homology"/>
<dbReference type="PANTHER" id="PTHR10057">
    <property type="entry name" value="PERIPHERAL-TYPE BENZODIAZEPINE RECEPTOR"/>
    <property type="match status" value="1"/>
</dbReference>
<evidence type="ECO:0000256" key="5">
    <source>
        <dbReference type="ARBA" id="ARBA00023136"/>
    </source>
</evidence>
<dbReference type="EMBL" id="BLLF01000423">
    <property type="protein sequence ID" value="GFH11663.1"/>
    <property type="molecule type" value="Genomic_DNA"/>
</dbReference>
<feature type="non-terminal residue" evidence="7">
    <location>
        <position position="74"/>
    </location>
</feature>
<keyword evidence="5 6" id="KW-0472">Membrane</keyword>
<evidence type="ECO:0000256" key="4">
    <source>
        <dbReference type="ARBA" id="ARBA00022989"/>
    </source>
</evidence>
<evidence type="ECO:0000256" key="2">
    <source>
        <dbReference type="ARBA" id="ARBA00007524"/>
    </source>
</evidence>
<name>A0A699YNG8_HAELA</name>
<comment type="subcellular location">
    <subcellularLocation>
        <location evidence="1">Membrane</location>
        <topology evidence="1">Multi-pass membrane protein</topology>
    </subcellularLocation>
</comment>